<name>A0AAD9UC79_RIDPI</name>
<evidence type="ECO:0000259" key="6">
    <source>
        <dbReference type="Pfam" id="PF13519"/>
    </source>
</evidence>
<evidence type="ECO:0000256" key="4">
    <source>
        <dbReference type="ARBA" id="ARBA00061449"/>
    </source>
</evidence>
<dbReference type="EMBL" id="JAODUO010000279">
    <property type="protein sequence ID" value="KAK2184157.1"/>
    <property type="molecule type" value="Genomic_DNA"/>
</dbReference>
<dbReference type="Pfam" id="PF19435">
    <property type="entry name" value="IntS14_b-barrel"/>
    <property type="match status" value="1"/>
</dbReference>
<sequence>MPTIVLLDTSLSMTRPVSTTDNTEEYQRRHLAIHGISAFLDHLTVNAKLEFVSLVTFSAHTEQLVPFTRDYETIKAAMTAADDHNKTCIETALRSLSPLAREEWGINAACQAILVTDGSTGTGETSLARSLQAYHQSRSDAQENKFPLPFDFPCKLIIMCVAPPSESALQTALPLYEELIEINGRGGEVFCPEGALSLKSAQQMFVTMAERYFRPYFGTLKCGHLESRVQMLPSPDVYDRAHDFEHVHKTVSDVIQVIGFLHIGDIASPPYISRHLCLPVSTSSTDGDAKAGKVKGDSGKEDEDEPGDGKTAAFTVLLHGSLKVESMAALVLLAEEWFGILYSWADSKKKSNLMLSVFTPGADVIPWLGNLNNLAPVTDFSESPYGEDNNKTPFPVKPPDRRSYAQNCVVWIKPAGLQTDIQKILRNARKLPEKQQNFYKELNRLRKAVLSYGFHELLDAVAQLLERECTLLPGNAHPDAALQLSHAATALRADSVWDIGQNILPLRTNFTGE</sequence>
<dbReference type="SUPFAM" id="SSF53300">
    <property type="entry name" value="vWA-like"/>
    <property type="match status" value="1"/>
</dbReference>
<dbReference type="Gene3D" id="3.40.50.410">
    <property type="entry name" value="von Willebrand factor, type A domain"/>
    <property type="match status" value="1"/>
</dbReference>
<dbReference type="AlphaFoldDB" id="A0AAD9UC79"/>
<dbReference type="GO" id="GO:0032039">
    <property type="term" value="C:integrator complex"/>
    <property type="evidence" value="ECO:0007669"/>
    <property type="project" value="InterPro"/>
</dbReference>
<feature type="compositionally biased region" description="Basic and acidic residues" evidence="5">
    <location>
        <begin position="287"/>
        <end position="299"/>
    </location>
</feature>
<keyword evidence="10" id="KW-1185">Reference proteome</keyword>
<dbReference type="Pfam" id="PF20504">
    <property type="entry name" value="IntS14_C"/>
    <property type="match status" value="1"/>
</dbReference>
<accession>A0AAD9UC79</accession>
<feature type="domain" description="VWFA" evidence="6">
    <location>
        <begin position="3"/>
        <end position="118"/>
    </location>
</feature>
<dbReference type="Proteomes" id="UP001209878">
    <property type="component" value="Unassembled WGS sequence"/>
</dbReference>
<dbReference type="InterPro" id="IPR036465">
    <property type="entry name" value="vWFA_dom_sf"/>
</dbReference>
<dbReference type="PANTHER" id="PTHR13532">
    <property type="match status" value="1"/>
</dbReference>
<comment type="caution">
    <text evidence="9">The sequence shown here is derived from an EMBL/GenBank/DDBJ whole genome shotgun (WGS) entry which is preliminary data.</text>
</comment>
<dbReference type="InterPro" id="IPR045814">
    <property type="entry name" value="IntS14_b-barrel"/>
</dbReference>
<evidence type="ECO:0000313" key="9">
    <source>
        <dbReference type="EMBL" id="KAK2184157.1"/>
    </source>
</evidence>
<dbReference type="Pfam" id="PF13519">
    <property type="entry name" value="VWA_2"/>
    <property type="match status" value="1"/>
</dbReference>
<evidence type="ECO:0000259" key="8">
    <source>
        <dbReference type="Pfam" id="PF20504"/>
    </source>
</evidence>
<proteinExistence type="inferred from homology"/>
<protein>
    <recommendedName>
        <fullName evidence="2">Integrator complex subunit 14</fullName>
    </recommendedName>
</protein>
<evidence type="ECO:0000313" key="10">
    <source>
        <dbReference type="Proteomes" id="UP001209878"/>
    </source>
</evidence>
<organism evidence="9 10">
    <name type="scientific">Ridgeia piscesae</name>
    <name type="common">Tubeworm</name>
    <dbReference type="NCBI Taxonomy" id="27915"/>
    <lineage>
        <taxon>Eukaryota</taxon>
        <taxon>Metazoa</taxon>
        <taxon>Spiralia</taxon>
        <taxon>Lophotrochozoa</taxon>
        <taxon>Annelida</taxon>
        <taxon>Polychaeta</taxon>
        <taxon>Sedentaria</taxon>
        <taxon>Canalipalpata</taxon>
        <taxon>Sabellida</taxon>
        <taxon>Siboglinidae</taxon>
        <taxon>Ridgeia</taxon>
    </lineage>
</organism>
<gene>
    <name evidence="9" type="ORF">NP493_280g01007</name>
</gene>
<evidence type="ECO:0000259" key="7">
    <source>
        <dbReference type="Pfam" id="PF19435"/>
    </source>
</evidence>
<comment type="subcellular location">
    <subcellularLocation>
        <location evidence="1">Nucleus</location>
    </subcellularLocation>
</comment>
<dbReference type="PANTHER" id="PTHR13532:SF3">
    <property type="entry name" value="INTEGRATOR COMPLEX SUBUNIT 14"/>
    <property type="match status" value="1"/>
</dbReference>
<keyword evidence="3" id="KW-0539">Nucleus</keyword>
<dbReference type="InterPro" id="IPR002035">
    <property type="entry name" value="VWF_A"/>
</dbReference>
<evidence type="ECO:0000256" key="5">
    <source>
        <dbReference type="SAM" id="MobiDB-lite"/>
    </source>
</evidence>
<feature type="domain" description="Integrator complex subunit 14 beta-barrel" evidence="7">
    <location>
        <begin position="213"/>
        <end position="361"/>
    </location>
</feature>
<feature type="domain" description="Integrator complex subunit 14 C-terminal" evidence="8">
    <location>
        <begin position="409"/>
        <end position="511"/>
    </location>
</feature>
<dbReference type="InterPro" id="IPR039841">
    <property type="entry name" value="INTS14"/>
</dbReference>
<feature type="region of interest" description="Disordered" evidence="5">
    <location>
        <begin position="282"/>
        <end position="309"/>
    </location>
</feature>
<dbReference type="GO" id="GO:0034472">
    <property type="term" value="P:snRNA 3'-end processing"/>
    <property type="evidence" value="ECO:0007669"/>
    <property type="project" value="TreeGrafter"/>
</dbReference>
<evidence type="ECO:0000256" key="1">
    <source>
        <dbReference type="ARBA" id="ARBA00004123"/>
    </source>
</evidence>
<evidence type="ECO:0000256" key="2">
    <source>
        <dbReference type="ARBA" id="ARBA00016816"/>
    </source>
</evidence>
<dbReference type="InterPro" id="IPR046471">
    <property type="entry name" value="IntS14_C"/>
</dbReference>
<comment type="similarity">
    <text evidence="4">Belongs to the Integrator subunit 14 family.</text>
</comment>
<evidence type="ECO:0000256" key="3">
    <source>
        <dbReference type="ARBA" id="ARBA00023242"/>
    </source>
</evidence>
<dbReference type="CDD" id="cd00198">
    <property type="entry name" value="vWFA"/>
    <property type="match status" value="1"/>
</dbReference>
<reference evidence="9" key="1">
    <citation type="journal article" date="2023" name="Mol. Biol. Evol.">
        <title>Third-Generation Sequencing Reveals the Adaptive Role of the Epigenome in Three Deep-Sea Polychaetes.</title>
        <authorList>
            <person name="Perez M."/>
            <person name="Aroh O."/>
            <person name="Sun Y."/>
            <person name="Lan Y."/>
            <person name="Juniper S.K."/>
            <person name="Young C.R."/>
            <person name="Angers B."/>
            <person name="Qian P.Y."/>
        </authorList>
    </citation>
    <scope>NUCLEOTIDE SEQUENCE</scope>
    <source>
        <strain evidence="9">R07B-5</strain>
    </source>
</reference>